<dbReference type="SUPFAM" id="SSF53335">
    <property type="entry name" value="S-adenosyl-L-methionine-dependent methyltransferases"/>
    <property type="match status" value="1"/>
</dbReference>
<protein>
    <submittedName>
        <fullName evidence="4">SAM-dependent methyltransferase</fullName>
    </submittedName>
</protein>
<keyword evidence="2" id="KW-0804">Transcription</keyword>
<evidence type="ECO:0000259" key="3">
    <source>
        <dbReference type="SMART" id="SM01043"/>
    </source>
</evidence>
<evidence type="ECO:0000256" key="1">
    <source>
        <dbReference type="ARBA" id="ARBA00023015"/>
    </source>
</evidence>
<dbReference type="GO" id="GO:0032259">
    <property type="term" value="P:methylation"/>
    <property type="evidence" value="ECO:0007669"/>
    <property type="project" value="UniProtKB-KW"/>
</dbReference>
<dbReference type="PANTHER" id="PTHR35807:SF1">
    <property type="entry name" value="TRANSCRIPTIONAL REGULATOR REDD"/>
    <property type="match status" value="1"/>
</dbReference>
<dbReference type="AlphaFoldDB" id="A0A939PE42"/>
<keyword evidence="5" id="KW-1185">Reference proteome</keyword>
<dbReference type="Pfam" id="PF03704">
    <property type="entry name" value="BTAD"/>
    <property type="match status" value="1"/>
</dbReference>
<dbReference type="InterPro" id="IPR011990">
    <property type="entry name" value="TPR-like_helical_dom_sf"/>
</dbReference>
<sequence>MEVLILGDLVVRDDRGEQIIFPRRQRRVRSLIATLALIDRPVSVRDLASLLWEHDDRDLGSAPSSLVYKVRKEILPPGRIVTETDEYDRQAYRLIRRPGDAFDIDRFASAMTLADRARRSGDLQRAADLYGEAVGLWRGGPADPPLPDLPDTLAVRHYTDPLLTRLRHAVEAHFEVKLELGRPGQEIAEQIRSRLRYDETNEHLHGLLMTALYRAGRATDALRAFKHAAEILDAELETSPGPALQRLRERIIEHHPTLDWNPSQVGSPPARIESGKIPTVRGTMDYLLGGKDNSSLDREFVTHVVESTGTTAHELPEEIRNWLVRVVRFLAKQGIAQFLDLGSGMPIPDGRNLHTVAEQITPDTRVLYVDNEPITAAHSNALMADGDRVIFLESDLSDVPAVLHRARAHFNLAQPVGLIFCNSLQYLGEADADLSTGPVAKIVQQYIDALAPGGYLAINTITGDDLDPQLRPFVDAADPAPDVPQELRMPQFLRSAEQIERFFCGLPLLEPGLTDVGKWRPTRPFVTRGMRIIGGVAAIG</sequence>
<evidence type="ECO:0000313" key="4">
    <source>
        <dbReference type="EMBL" id="MBO2447559.1"/>
    </source>
</evidence>
<dbReference type="GO" id="GO:0008168">
    <property type="term" value="F:methyltransferase activity"/>
    <property type="evidence" value="ECO:0007669"/>
    <property type="project" value="UniProtKB-KW"/>
</dbReference>
<dbReference type="GO" id="GO:0003677">
    <property type="term" value="F:DNA binding"/>
    <property type="evidence" value="ECO:0007669"/>
    <property type="project" value="TreeGrafter"/>
</dbReference>
<gene>
    <name evidence="4" type="ORF">J4573_10710</name>
</gene>
<dbReference type="InterPro" id="IPR005158">
    <property type="entry name" value="BTAD"/>
</dbReference>
<dbReference type="Gene3D" id="1.10.10.10">
    <property type="entry name" value="Winged helix-like DNA-binding domain superfamily/Winged helix DNA-binding domain"/>
    <property type="match status" value="1"/>
</dbReference>
<dbReference type="CDD" id="cd02440">
    <property type="entry name" value="AdoMet_MTases"/>
    <property type="match status" value="1"/>
</dbReference>
<dbReference type="InterPro" id="IPR051677">
    <property type="entry name" value="AfsR-DnrI-RedD_regulator"/>
</dbReference>
<dbReference type="CDD" id="cd15831">
    <property type="entry name" value="BTAD"/>
    <property type="match status" value="1"/>
</dbReference>
<dbReference type="RefSeq" id="WP_208255201.1">
    <property type="nucleotide sequence ID" value="NZ_JAGEOJ010000004.1"/>
</dbReference>
<dbReference type="InterPro" id="IPR036388">
    <property type="entry name" value="WH-like_DNA-bd_sf"/>
</dbReference>
<comment type="caution">
    <text evidence="4">The sequence shown here is derived from an EMBL/GenBank/DDBJ whole genome shotgun (WGS) entry which is preliminary data.</text>
</comment>
<organism evidence="4 5">
    <name type="scientific">Actinomadura barringtoniae</name>
    <dbReference type="NCBI Taxonomy" id="1427535"/>
    <lineage>
        <taxon>Bacteria</taxon>
        <taxon>Bacillati</taxon>
        <taxon>Actinomycetota</taxon>
        <taxon>Actinomycetes</taxon>
        <taxon>Streptosporangiales</taxon>
        <taxon>Thermomonosporaceae</taxon>
        <taxon>Actinomadura</taxon>
    </lineage>
</organism>
<reference evidence="4" key="1">
    <citation type="submission" date="2021-03" db="EMBL/GenBank/DDBJ databases">
        <authorList>
            <person name="Kanchanasin P."/>
            <person name="Saeng-In P."/>
            <person name="Phongsopitanun W."/>
            <person name="Yuki M."/>
            <person name="Kudo T."/>
            <person name="Ohkuma M."/>
            <person name="Tanasupawat S."/>
        </authorList>
    </citation>
    <scope>NUCLEOTIDE SEQUENCE</scope>
    <source>
        <strain evidence="4">GKU 128</strain>
    </source>
</reference>
<dbReference type="InterPro" id="IPR006764">
    <property type="entry name" value="SAM_dep_MeTrfase_SAV2177_type"/>
</dbReference>
<dbReference type="SMART" id="SM01043">
    <property type="entry name" value="BTAD"/>
    <property type="match status" value="1"/>
</dbReference>
<accession>A0A939PE42</accession>
<dbReference type="PANTHER" id="PTHR35807">
    <property type="entry name" value="TRANSCRIPTIONAL REGULATOR REDD-RELATED"/>
    <property type="match status" value="1"/>
</dbReference>
<evidence type="ECO:0000256" key="2">
    <source>
        <dbReference type="ARBA" id="ARBA00023163"/>
    </source>
</evidence>
<dbReference type="Gene3D" id="1.25.40.10">
    <property type="entry name" value="Tetratricopeptide repeat domain"/>
    <property type="match status" value="1"/>
</dbReference>
<evidence type="ECO:0000313" key="5">
    <source>
        <dbReference type="Proteomes" id="UP000669179"/>
    </source>
</evidence>
<dbReference type="SUPFAM" id="SSF48452">
    <property type="entry name" value="TPR-like"/>
    <property type="match status" value="1"/>
</dbReference>
<dbReference type="EMBL" id="JAGEOJ010000004">
    <property type="protein sequence ID" value="MBO2447559.1"/>
    <property type="molecule type" value="Genomic_DNA"/>
</dbReference>
<dbReference type="GO" id="GO:0006355">
    <property type="term" value="P:regulation of DNA-templated transcription"/>
    <property type="evidence" value="ECO:0007669"/>
    <property type="project" value="TreeGrafter"/>
</dbReference>
<dbReference type="Pfam" id="PF04672">
    <property type="entry name" value="Methyltransf_19"/>
    <property type="match status" value="1"/>
</dbReference>
<dbReference type="Gene3D" id="3.40.50.150">
    <property type="entry name" value="Vaccinia Virus protein VP39"/>
    <property type="match status" value="1"/>
</dbReference>
<keyword evidence="1" id="KW-0805">Transcription regulation</keyword>
<dbReference type="InterPro" id="IPR029063">
    <property type="entry name" value="SAM-dependent_MTases_sf"/>
</dbReference>
<feature type="domain" description="Bacterial transcriptional activator" evidence="3">
    <location>
        <begin position="102"/>
        <end position="252"/>
    </location>
</feature>
<proteinExistence type="predicted"/>
<dbReference type="Proteomes" id="UP000669179">
    <property type="component" value="Unassembled WGS sequence"/>
</dbReference>
<keyword evidence="4" id="KW-0489">Methyltransferase</keyword>
<keyword evidence="4" id="KW-0808">Transferase</keyword>
<name>A0A939PE42_9ACTN</name>